<dbReference type="PANTHER" id="PTHR37984:SF5">
    <property type="entry name" value="PROTEIN NYNRIN-LIKE"/>
    <property type="match status" value="1"/>
</dbReference>
<organism evidence="3 4">
    <name type="scientific">Megaselia scalaris</name>
    <name type="common">Humpbacked fly</name>
    <name type="synonym">Phora scalaris</name>
    <dbReference type="NCBI Taxonomy" id="36166"/>
    <lineage>
        <taxon>Eukaryota</taxon>
        <taxon>Metazoa</taxon>
        <taxon>Ecdysozoa</taxon>
        <taxon>Arthropoda</taxon>
        <taxon>Hexapoda</taxon>
        <taxon>Insecta</taxon>
        <taxon>Pterygota</taxon>
        <taxon>Neoptera</taxon>
        <taxon>Endopterygota</taxon>
        <taxon>Diptera</taxon>
        <taxon>Brachycera</taxon>
        <taxon>Muscomorpha</taxon>
        <taxon>Platypezoidea</taxon>
        <taxon>Phoridae</taxon>
        <taxon>Megaseliini</taxon>
        <taxon>Megaselia</taxon>
    </lineage>
</organism>
<dbReference type="InterPro" id="IPR041588">
    <property type="entry name" value="Integrase_H2C2"/>
</dbReference>
<dbReference type="InterPro" id="IPR001584">
    <property type="entry name" value="Integrase_cat-core"/>
</dbReference>
<dbReference type="SUPFAM" id="SSF53098">
    <property type="entry name" value="Ribonuclease H-like"/>
    <property type="match status" value="1"/>
</dbReference>
<dbReference type="PANTHER" id="PTHR37984">
    <property type="entry name" value="PROTEIN CBG26694"/>
    <property type="match status" value="1"/>
</dbReference>
<proteinExistence type="predicted"/>
<keyword evidence="4" id="KW-1185">Reference proteome</keyword>
<dbReference type="OMA" id="TSCPMER"/>
<dbReference type="InterPro" id="IPR050951">
    <property type="entry name" value="Retrovirus_Pol_polyprotein"/>
</dbReference>
<dbReference type="EMBL" id="CAQQ02196843">
    <property type="status" value="NOT_ANNOTATED_CDS"/>
    <property type="molecule type" value="Genomic_DNA"/>
</dbReference>
<dbReference type="HOGENOM" id="CLU_1751820_0_0_1"/>
<reference evidence="3" key="2">
    <citation type="submission" date="2015-06" db="UniProtKB">
        <authorList>
            <consortium name="EnsemblMetazoa"/>
        </authorList>
    </citation>
    <scope>IDENTIFICATION</scope>
</reference>
<dbReference type="Gene3D" id="1.10.340.70">
    <property type="match status" value="1"/>
</dbReference>
<sequence>MKKGNTDRGKNGKRKIPYSPLNQAIGSLWEVVFEAERLQIVVPRSRRKEILQEYHDNYSGGHLGINKKKQKTKLEENVIGQPWKSAAIDVADPFPRSHNGEKYILVAMNYFSKWVEVYPMPNQEAPTVAHVLIENWISRYGVPIELHSH</sequence>
<evidence type="ECO:0000256" key="1">
    <source>
        <dbReference type="ARBA" id="ARBA00012493"/>
    </source>
</evidence>
<accession>T1GQ26</accession>
<dbReference type="Gene3D" id="3.30.420.10">
    <property type="entry name" value="Ribonuclease H-like superfamily/Ribonuclease H"/>
    <property type="match status" value="1"/>
</dbReference>
<dbReference type="Proteomes" id="UP000015102">
    <property type="component" value="Unassembled WGS sequence"/>
</dbReference>
<dbReference type="GO" id="GO:0003964">
    <property type="term" value="F:RNA-directed DNA polymerase activity"/>
    <property type="evidence" value="ECO:0007669"/>
    <property type="project" value="UniProtKB-EC"/>
</dbReference>
<protein>
    <recommendedName>
        <fullName evidence="1">RNA-directed DNA polymerase</fullName>
        <ecNumber evidence="1">2.7.7.49</ecNumber>
    </recommendedName>
</protein>
<feature type="domain" description="Integrase catalytic" evidence="2">
    <location>
        <begin position="78"/>
        <end position="149"/>
    </location>
</feature>
<dbReference type="GO" id="GO:0003676">
    <property type="term" value="F:nucleic acid binding"/>
    <property type="evidence" value="ECO:0007669"/>
    <property type="project" value="InterPro"/>
</dbReference>
<reference evidence="4" key="1">
    <citation type="submission" date="2013-02" db="EMBL/GenBank/DDBJ databases">
        <authorList>
            <person name="Hughes D."/>
        </authorList>
    </citation>
    <scope>NUCLEOTIDE SEQUENCE</scope>
    <source>
        <strain>Durham</strain>
        <strain evidence="4">NC isolate 2 -- Noor lab</strain>
    </source>
</reference>
<dbReference type="InterPro" id="IPR036397">
    <property type="entry name" value="RNaseH_sf"/>
</dbReference>
<dbReference type="PROSITE" id="PS50994">
    <property type="entry name" value="INTEGRASE"/>
    <property type="match status" value="1"/>
</dbReference>
<dbReference type="AlphaFoldDB" id="T1GQ26"/>
<evidence type="ECO:0000259" key="2">
    <source>
        <dbReference type="PROSITE" id="PS50994"/>
    </source>
</evidence>
<dbReference type="GO" id="GO:0015074">
    <property type="term" value="P:DNA integration"/>
    <property type="evidence" value="ECO:0007669"/>
    <property type="project" value="InterPro"/>
</dbReference>
<evidence type="ECO:0000313" key="4">
    <source>
        <dbReference type="Proteomes" id="UP000015102"/>
    </source>
</evidence>
<dbReference type="EC" id="2.7.7.49" evidence="1"/>
<evidence type="ECO:0000313" key="3">
    <source>
        <dbReference type="EnsemblMetazoa" id="MESCA005724-PA"/>
    </source>
</evidence>
<dbReference type="EnsemblMetazoa" id="MESCA005724-RA">
    <property type="protein sequence ID" value="MESCA005724-PA"/>
    <property type="gene ID" value="MESCA005724"/>
</dbReference>
<dbReference type="Pfam" id="PF17921">
    <property type="entry name" value="Integrase_H2C2"/>
    <property type="match status" value="1"/>
</dbReference>
<dbReference type="STRING" id="36166.T1GQ26"/>
<name>T1GQ26_MEGSC</name>
<dbReference type="InterPro" id="IPR012337">
    <property type="entry name" value="RNaseH-like_sf"/>
</dbReference>